<dbReference type="InterPro" id="IPR036619">
    <property type="entry name" value="NinB_sf"/>
</dbReference>
<dbReference type="SUPFAM" id="SSF103370">
    <property type="entry name" value="NinB"/>
    <property type="match status" value="1"/>
</dbReference>
<proteinExistence type="predicted"/>
<protein>
    <submittedName>
        <fullName evidence="1">NinB protein</fullName>
    </submittedName>
</protein>
<name>A0A8S5MQ65_9CAUD</name>
<reference evidence="1" key="1">
    <citation type="journal article" date="2021" name="Proc. Natl. Acad. Sci. U.S.A.">
        <title>A Catalog of Tens of Thousands of Viruses from Human Metagenomes Reveals Hidden Associations with Chronic Diseases.</title>
        <authorList>
            <person name="Tisza M.J."/>
            <person name="Buck C.B."/>
        </authorList>
    </citation>
    <scope>NUCLEOTIDE SEQUENCE</scope>
    <source>
        <strain evidence="1">CtoqT5</strain>
    </source>
</reference>
<organism evidence="1">
    <name type="scientific">Podoviridae sp. ctoqT5</name>
    <dbReference type="NCBI Taxonomy" id="2826577"/>
    <lineage>
        <taxon>Viruses</taxon>
        <taxon>Duplodnaviria</taxon>
        <taxon>Heunggongvirae</taxon>
        <taxon>Uroviricota</taxon>
        <taxon>Caudoviricetes</taxon>
    </lineage>
</organism>
<dbReference type="Gene3D" id="1.10.3790.10">
    <property type="entry name" value="NinB"/>
    <property type="match status" value="1"/>
</dbReference>
<accession>A0A8S5MQ65</accession>
<evidence type="ECO:0000313" key="1">
    <source>
        <dbReference type="EMBL" id="DAD84091.1"/>
    </source>
</evidence>
<sequence length="182" mass="21327">MKIKERPRLELLYRQDNLIIPLEKGQIRAVHEFLDTVGQIDPMKDYTIKIEPIKRKRSLDANAYFWKLCKELSDKLHISHMEVYKNYVRDYGAFNIVPIAEKAVDRWVENWGKNGSGWICESIGKSKIAGYENIKCYYGSSVYDTKEMSRLIDAVVADCKEQGIETMTPDEIERLKEQWNTQ</sequence>
<dbReference type="EMBL" id="BK014952">
    <property type="protein sequence ID" value="DAD84091.1"/>
    <property type="molecule type" value="Genomic_DNA"/>
</dbReference>